<gene>
    <name evidence="1" type="ORF">PG2071B_0482</name>
</gene>
<dbReference type="Proteomes" id="UP000291187">
    <property type="component" value="Unassembled WGS sequence"/>
</dbReference>
<protein>
    <recommendedName>
        <fullName evidence="3">DNA-binding protein</fullName>
    </recommendedName>
</protein>
<proteinExistence type="predicted"/>
<reference evidence="1 2" key="1">
    <citation type="submission" date="2018-12" db="EMBL/GenBank/DDBJ databases">
        <title>Unveiling genomic diversity among members of the Bifidobacterium pseudolongum species, a widely distributed gut commensal of the animal kingdom.</title>
        <authorList>
            <person name="Lugli G.A."/>
            <person name="Duranti S."/>
            <person name="Albert K."/>
            <person name="Mancabelli L."/>
            <person name="Napoli S."/>
            <person name="Viappiani A."/>
            <person name="Anzalone R."/>
            <person name="Longhi G."/>
            <person name="Milani C."/>
            <person name="Turroni F."/>
            <person name="Alessandri G."/>
            <person name="Sela D.A."/>
            <person name="Van Sinderen D."/>
            <person name="Ventura M."/>
        </authorList>
    </citation>
    <scope>NUCLEOTIDE SEQUENCE [LARGE SCALE GENOMIC DNA]</scope>
    <source>
        <strain evidence="1 2">2071B</strain>
    </source>
</reference>
<dbReference type="AlphaFoldDB" id="A0A4Q5A7C3"/>
<dbReference type="EMBL" id="RYUM01000006">
    <property type="protein sequence ID" value="RYQ20071.1"/>
    <property type="molecule type" value="Genomic_DNA"/>
</dbReference>
<evidence type="ECO:0008006" key="3">
    <source>
        <dbReference type="Google" id="ProtNLM"/>
    </source>
</evidence>
<accession>A0A4Q5A7C3</accession>
<sequence>MPEFLTIDEVVALVPCMTKDNLATMRHNGIGPQFFKPTARTVLYDKKSVMDWLENSVVDMKQKRQVAAAKKAKKAVAQ</sequence>
<evidence type="ECO:0000313" key="2">
    <source>
        <dbReference type="Proteomes" id="UP000291187"/>
    </source>
</evidence>
<comment type="caution">
    <text evidence="1">The sequence shown here is derived from an EMBL/GenBank/DDBJ whole genome shotgun (WGS) entry which is preliminary data.</text>
</comment>
<evidence type="ECO:0000313" key="1">
    <source>
        <dbReference type="EMBL" id="RYQ20071.1"/>
    </source>
</evidence>
<name>A0A4Q5A7C3_9BIFI</name>
<organism evidence="1 2">
    <name type="scientific">Bifidobacterium pseudolongum subsp. globosum</name>
    <dbReference type="NCBI Taxonomy" id="1690"/>
    <lineage>
        <taxon>Bacteria</taxon>
        <taxon>Bacillati</taxon>
        <taxon>Actinomycetota</taxon>
        <taxon>Actinomycetes</taxon>
        <taxon>Bifidobacteriales</taxon>
        <taxon>Bifidobacteriaceae</taxon>
        <taxon>Bifidobacterium</taxon>
    </lineage>
</organism>